<dbReference type="InterPro" id="IPR046938">
    <property type="entry name" value="DNA_clamp_sf"/>
</dbReference>
<dbReference type="EMBL" id="JAFEMO010000001">
    <property type="protein sequence ID" value="KAH7577908.1"/>
    <property type="molecule type" value="Genomic_DNA"/>
</dbReference>
<name>A0ABQ8IMK2_9ROSI</name>
<protein>
    <submittedName>
        <fullName evidence="1">Uncharacterized protein</fullName>
    </submittedName>
</protein>
<evidence type="ECO:0000313" key="2">
    <source>
        <dbReference type="Proteomes" id="UP000827721"/>
    </source>
</evidence>
<accession>A0ABQ8IMK2</accession>
<proteinExistence type="predicted"/>
<sequence>MEDPLIVQLEISRALNIKRIVKTVHDLYRTVQEGYLQFLPGEVLLEAYTFENSIQGKVELDRRFFSHYIYKCTCSYTFKLVEFSTVVDSVTNLPSCEMNASLKDGGFSWPYVGRFIWQALRMKPVKEALSITSRVWIYPSSFPVGEPPVLMFSIPETGDIMYYFPDDN</sequence>
<organism evidence="1 2">
    <name type="scientific">Xanthoceras sorbifolium</name>
    <dbReference type="NCBI Taxonomy" id="99658"/>
    <lineage>
        <taxon>Eukaryota</taxon>
        <taxon>Viridiplantae</taxon>
        <taxon>Streptophyta</taxon>
        <taxon>Embryophyta</taxon>
        <taxon>Tracheophyta</taxon>
        <taxon>Spermatophyta</taxon>
        <taxon>Magnoliopsida</taxon>
        <taxon>eudicotyledons</taxon>
        <taxon>Gunneridae</taxon>
        <taxon>Pentapetalae</taxon>
        <taxon>rosids</taxon>
        <taxon>malvids</taxon>
        <taxon>Sapindales</taxon>
        <taxon>Sapindaceae</taxon>
        <taxon>Xanthoceroideae</taxon>
        <taxon>Xanthoceras</taxon>
    </lineage>
</organism>
<comment type="caution">
    <text evidence="1">The sequence shown here is derived from an EMBL/GenBank/DDBJ whole genome shotgun (WGS) entry which is preliminary data.</text>
</comment>
<reference evidence="1 2" key="1">
    <citation type="submission" date="2021-02" db="EMBL/GenBank/DDBJ databases">
        <title>Plant Genome Project.</title>
        <authorList>
            <person name="Zhang R.-G."/>
        </authorList>
    </citation>
    <scope>NUCLEOTIDE SEQUENCE [LARGE SCALE GENOMIC DNA]</scope>
    <source>
        <tissue evidence="1">Leaves</tissue>
    </source>
</reference>
<dbReference type="SUPFAM" id="SSF55979">
    <property type="entry name" value="DNA clamp"/>
    <property type="match status" value="1"/>
</dbReference>
<dbReference type="Proteomes" id="UP000827721">
    <property type="component" value="Unassembled WGS sequence"/>
</dbReference>
<gene>
    <name evidence="1" type="ORF">JRO89_XS01G0314600</name>
</gene>
<keyword evidence="2" id="KW-1185">Reference proteome</keyword>
<evidence type="ECO:0000313" key="1">
    <source>
        <dbReference type="EMBL" id="KAH7577908.1"/>
    </source>
</evidence>